<dbReference type="Pfam" id="PF21019">
    <property type="entry name" value="Spectrin_3"/>
    <property type="match status" value="1"/>
</dbReference>
<dbReference type="PANTHER" id="PTHR23169">
    <property type="entry name" value="ENVOPLAKIN"/>
    <property type="match status" value="1"/>
</dbReference>
<dbReference type="Gene3D" id="2.30.30.40">
    <property type="entry name" value="SH3 Domains"/>
    <property type="match status" value="1"/>
</dbReference>
<proteinExistence type="predicted"/>
<evidence type="ECO:0000259" key="3">
    <source>
        <dbReference type="Pfam" id="PF17902"/>
    </source>
</evidence>
<evidence type="ECO:0000313" key="4">
    <source>
        <dbReference type="EMBL" id="CAI6363085.1"/>
    </source>
</evidence>
<keyword evidence="5" id="KW-1185">Reference proteome</keyword>
<comment type="caution">
    <text evidence="4">The sequence shown here is derived from an EMBL/GenBank/DDBJ whole genome shotgun (WGS) entry which is preliminary data.</text>
</comment>
<accession>A0AAV0X487</accession>
<reference evidence="4 5" key="1">
    <citation type="submission" date="2023-01" db="EMBL/GenBank/DDBJ databases">
        <authorList>
            <person name="Whitehead M."/>
        </authorList>
    </citation>
    <scope>NUCLEOTIDE SEQUENCE [LARGE SCALE GENOMIC DNA]</scope>
</reference>
<dbReference type="EMBL" id="CARXXK010000003">
    <property type="protein sequence ID" value="CAI6363085.1"/>
    <property type="molecule type" value="Genomic_DNA"/>
</dbReference>
<keyword evidence="2" id="KW-0677">Repeat</keyword>
<dbReference type="Gene3D" id="1.20.58.60">
    <property type="match status" value="2"/>
</dbReference>
<dbReference type="GO" id="GO:0031122">
    <property type="term" value="P:cytoplasmic microtubule organization"/>
    <property type="evidence" value="ECO:0007669"/>
    <property type="project" value="TreeGrafter"/>
</dbReference>
<dbReference type="GO" id="GO:0042060">
    <property type="term" value="P:wound healing"/>
    <property type="evidence" value="ECO:0007669"/>
    <property type="project" value="TreeGrafter"/>
</dbReference>
<dbReference type="GO" id="GO:0005882">
    <property type="term" value="C:intermediate filament"/>
    <property type="evidence" value="ECO:0007669"/>
    <property type="project" value="TreeGrafter"/>
</dbReference>
<dbReference type="GO" id="GO:0030056">
    <property type="term" value="C:hemidesmosome"/>
    <property type="evidence" value="ECO:0007669"/>
    <property type="project" value="TreeGrafter"/>
</dbReference>
<dbReference type="GO" id="GO:0045104">
    <property type="term" value="P:intermediate filament cytoskeleton organization"/>
    <property type="evidence" value="ECO:0007669"/>
    <property type="project" value="InterPro"/>
</dbReference>
<sequence>MSELEKREIQLSSVQDRGEALILQGHLASKCIEAYISALQTQWTWLLQLTLCLETHLKHATYYHQFYTDVKEAEHWLNKRDELLNSVFSQSEFSLDDGERLLKGMQDLREELNNFSEVIGTLEDRSRQVVPLKQRRLPITRPIPVNAICSFKQNGINVEKGSQWLLHDNSGRIKWRVSRGMNLTDDSNVPGVVFLIPPPDQEALDSVDRLRRAYDVQTALWQRKQLRMRQNMIFATIKVVKGWDLAQFLAMGADQRNAIRKALNEDANKLLREGD</sequence>
<protein>
    <recommendedName>
        <fullName evidence="3">Desmoplakin SH3 domain-containing protein</fullName>
    </recommendedName>
</protein>
<dbReference type="InterPro" id="IPR018159">
    <property type="entry name" value="Spectrin/alpha-actinin"/>
</dbReference>
<dbReference type="AlphaFoldDB" id="A0AAV0X487"/>
<evidence type="ECO:0000256" key="2">
    <source>
        <dbReference type="ARBA" id="ARBA00022737"/>
    </source>
</evidence>
<feature type="domain" description="Desmoplakin SH3" evidence="3">
    <location>
        <begin position="131"/>
        <end position="197"/>
    </location>
</feature>
<dbReference type="GO" id="GO:0005737">
    <property type="term" value="C:cytoplasm"/>
    <property type="evidence" value="ECO:0007669"/>
    <property type="project" value="TreeGrafter"/>
</dbReference>
<dbReference type="CDD" id="cd00176">
    <property type="entry name" value="SPEC"/>
    <property type="match status" value="1"/>
</dbReference>
<dbReference type="Pfam" id="PF17902">
    <property type="entry name" value="SH3_10"/>
    <property type="match status" value="1"/>
</dbReference>
<dbReference type="GO" id="GO:0016020">
    <property type="term" value="C:membrane"/>
    <property type="evidence" value="ECO:0007669"/>
    <property type="project" value="TreeGrafter"/>
</dbReference>
<evidence type="ECO:0000256" key="1">
    <source>
        <dbReference type="ARBA" id="ARBA00022553"/>
    </source>
</evidence>
<dbReference type="PANTHER" id="PTHR23169:SF23">
    <property type="entry name" value="SHORT STOP, ISOFORM H"/>
    <property type="match status" value="1"/>
</dbReference>
<dbReference type="InterPro" id="IPR041615">
    <property type="entry name" value="Desmoplakin_SH3"/>
</dbReference>
<gene>
    <name evidence="4" type="ORF">MEUPH1_LOCUS18086</name>
</gene>
<evidence type="ECO:0000313" key="5">
    <source>
        <dbReference type="Proteomes" id="UP001160148"/>
    </source>
</evidence>
<keyword evidence="1" id="KW-0597">Phosphoprotein</keyword>
<dbReference type="SUPFAM" id="SSF46966">
    <property type="entry name" value="Spectrin repeat"/>
    <property type="match status" value="1"/>
</dbReference>
<dbReference type="InterPro" id="IPR043197">
    <property type="entry name" value="Plakin"/>
</dbReference>
<dbReference type="Proteomes" id="UP001160148">
    <property type="component" value="Unassembled WGS sequence"/>
</dbReference>
<organism evidence="4 5">
    <name type="scientific">Macrosiphum euphorbiae</name>
    <name type="common">potato aphid</name>
    <dbReference type="NCBI Taxonomy" id="13131"/>
    <lineage>
        <taxon>Eukaryota</taxon>
        <taxon>Metazoa</taxon>
        <taxon>Ecdysozoa</taxon>
        <taxon>Arthropoda</taxon>
        <taxon>Hexapoda</taxon>
        <taxon>Insecta</taxon>
        <taxon>Pterygota</taxon>
        <taxon>Neoptera</taxon>
        <taxon>Paraneoptera</taxon>
        <taxon>Hemiptera</taxon>
        <taxon>Sternorrhyncha</taxon>
        <taxon>Aphidomorpha</taxon>
        <taxon>Aphidoidea</taxon>
        <taxon>Aphididae</taxon>
        <taxon>Macrosiphini</taxon>
        <taxon>Macrosiphum</taxon>
    </lineage>
</organism>
<dbReference type="GO" id="GO:0005198">
    <property type="term" value="F:structural molecule activity"/>
    <property type="evidence" value="ECO:0007669"/>
    <property type="project" value="TreeGrafter"/>
</dbReference>
<dbReference type="FunFam" id="1.20.58.60:FF:000030">
    <property type="entry name" value="Short stop, isoform K"/>
    <property type="match status" value="1"/>
</dbReference>
<name>A0AAV0X487_9HEMI</name>